<dbReference type="InterPro" id="IPR007450">
    <property type="entry name" value="BamE_dom"/>
</dbReference>
<proteinExistence type="predicted"/>
<evidence type="ECO:0000259" key="3">
    <source>
        <dbReference type="Pfam" id="PF13511"/>
    </source>
</evidence>
<dbReference type="RefSeq" id="WP_106739662.1">
    <property type="nucleotide sequence ID" value="NZ_CP027657.1"/>
</dbReference>
<gene>
    <name evidence="4" type="ORF">C7A17_19990</name>
</gene>
<dbReference type="OrthoDB" id="7031901at2"/>
<dbReference type="GO" id="GO:0019867">
    <property type="term" value="C:outer membrane"/>
    <property type="evidence" value="ECO:0007669"/>
    <property type="project" value="InterPro"/>
</dbReference>
<sequence>MQGRHFAALFAAALLYPIQDSSAASVFRCVDADGHITFTRHGCNSEQEQHLQDARNHSPSSGKAIPLADTSRRTSGTTTNPGELVIVGQQEDGCGNLLTSSERRQAIIRKEIRRGMSRADVESSLGKPDRVTASNGQQRYHYREKRKGGSSRQVSFDEAGCVKGK</sequence>
<dbReference type="Pfam" id="PF04355">
    <property type="entry name" value="BamE"/>
    <property type="match status" value="1"/>
</dbReference>
<evidence type="ECO:0000313" key="5">
    <source>
        <dbReference type="Proteomes" id="UP000238327"/>
    </source>
</evidence>
<dbReference type="Proteomes" id="UP000238327">
    <property type="component" value="Chromosome"/>
</dbReference>
<feature type="compositionally biased region" description="Basic and acidic residues" evidence="1">
    <location>
        <begin position="47"/>
        <end position="56"/>
    </location>
</feature>
<feature type="domain" description="DUF4124" evidence="3">
    <location>
        <begin position="15"/>
        <end position="50"/>
    </location>
</feature>
<accession>A0A2R3QT19</accession>
<dbReference type="Pfam" id="PF13511">
    <property type="entry name" value="DUF4124"/>
    <property type="match status" value="1"/>
</dbReference>
<reference evidence="4 5" key="1">
    <citation type="submission" date="2018-03" db="EMBL/GenBank/DDBJ databases">
        <title>Complete genome sequence and methylome analysis of Pseudomonas mendocina NEB 698.</title>
        <authorList>
            <person name="Morgan R.D."/>
        </authorList>
    </citation>
    <scope>NUCLEOTIDE SEQUENCE [LARGE SCALE GENOMIC DNA]</scope>
    <source>
        <strain evidence="4 5">NEB698</strain>
    </source>
</reference>
<dbReference type="EMBL" id="CP027657">
    <property type="protein sequence ID" value="AVO54945.1"/>
    <property type="molecule type" value="Genomic_DNA"/>
</dbReference>
<organism evidence="4 5">
    <name type="scientific">Ectopseudomonas mendocina</name>
    <name type="common">Pseudomonas mendocina</name>
    <dbReference type="NCBI Taxonomy" id="300"/>
    <lineage>
        <taxon>Bacteria</taxon>
        <taxon>Pseudomonadati</taxon>
        <taxon>Pseudomonadota</taxon>
        <taxon>Gammaproteobacteria</taxon>
        <taxon>Pseudomonadales</taxon>
        <taxon>Pseudomonadaceae</taxon>
        <taxon>Ectopseudomonas</taxon>
    </lineage>
</organism>
<feature type="domain" description="Outer membrane protein assembly factor BamE" evidence="2">
    <location>
        <begin position="110"/>
        <end position="164"/>
    </location>
</feature>
<protein>
    <submittedName>
        <fullName evidence="4">DUF4124 domain-containing protein</fullName>
    </submittedName>
</protein>
<dbReference type="AlphaFoldDB" id="A0A2R3QT19"/>
<feature type="region of interest" description="Disordered" evidence="1">
    <location>
        <begin position="47"/>
        <end position="82"/>
    </location>
</feature>
<dbReference type="InterPro" id="IPR025392">
    <property type="entry name" value="DUF4124"/>
</dbReference>
<feature type="compositionally biased region" description="Basic residues" evidence="1">
    <location>
        <begin position="140"/>
        <end position="149"/>
    </location>
</feature>
<evidence type="ECO:0000256" key="1">
    <source>
        <dbReference type="SAM" id="MobiDB-lite"/>
    </source>
</evidence>
<evidence type="ECO:0000313" key="4">
    <source>
        <dbReference type="EMBL" id="AVO54945.1"/>
    </source>
</evidence>
<evidence type="ECO:0000259" key="2">
    <source>
        <dbReference type="Pfam" id="PF04355"/>
    </source>
</evidence>
<feature type="region of interest" description="Disordered" evidence="1">
    <location>
        <begin position="116"/>
        <end position="165"/>
    </location>
</feature>
<name>A0A2R3QT19_ECTME</name>